<reference evidence="5" key="1">
    <citation type="submission" date="2018-12" db="EMBL/GenBank/DDBJ databases">
        <title>Novel natural products biosynthetic potential of the class Ktedonobacteria.</title>
        <authorList>
            <person name="Zheng Y."/>
            <person name="Saitou A."/>
            <person name="Wang C.M."/>
            <person name="Toyoda A."/>
            <person name="Minakuchi Y."/>
            <person name="Sekiguchi Y."/>
            <person name="Ueda K."/>
            <person name="Takano H."/>
            <person name="Sakai Y."/>
            <person name="Yokota A."/>
            <person name="Yabe S."/>
        </authorList>
    </citation>
    <scope>NUCLEOTIDE SEQUENCE</scope>
    <source>
        <strain evidence="5">A3-2</strain>
    </source>
</reference>
<dbReference type="NCBIfam" id="TIGR00027">
    <property type="entry name" value="mthyl_TIGR00027"/>
    <property type="match status" value="1"/>
</dbReference>
<evidence type="ECO:0000256" key="2">
    <source>
        <dbReference type="ARBA" id="ARBA00022603"/>
    </source>
</evidence>
<dbReference type="EC" id="2.1.1.-" evidence="4"/>
<gene>
    <name evidence="5" type="ORF">KTA_29290</name>
</gene>
<comment type="similarity">
    <text evidence="1 4">Belongs to the UPF0677 family.</text>
</comment>
<dbReference type="Pfam" id="PF04072">
    <property type="entry name" value="LCM"/>
    <property type="match status" value="1"/>
</dbReference>
<dbReference type="PANTHER" id="PTHR43619">
    <property type="entry name" value="S-ADENOSYL-L-METHIONINE-DEPENDENT METHYLTRANSFERASE YKTD-RELATED"/>
    <property type="match status" value="1"/>
</dbReference>
<accession>A0A455T4F7</accession>
<keyword evidence="3 5" id="KW-0808">Transferase</keyword>
<comment type="function">
    <text evidence="4">Exhibits S-adenosyl-L-methionine-dependent methyltransferase activity.</text>
</comment>
<dbReference type="GO" id="GO:0032259">
    <property type="term" value="P:methylation"/>
    <property type="evidence" value="ECO:0007669"/>
    <property type="project" value="UniProtKB-KW"/>
</dbReference>
<protein>
    <recommendedName>
        <fullName evidence="4">S-adenosyl-L-methionine-dependent methyltransferase</fullName>
        <ecNumber evidence="4">2.1.1.-</ecNumber>
    </recommendedName>
</protein>
<evidence type="ECO:0000313" key="5">
    <source>
        <dbReference type="EMBL" id="BBH94730.1"/>
    </source>
</evidence>
<keyword evidence="4" id="KW-0949">S-adenosyl-L-methionine</keyword>
<name>A0A455T4F7_9CHLR</name>
<sequence length="285" mass="32257">MSETVYSPTPKELISPTAFLTAAARAFESQRPDRLFNDPWAAVLAGHEGQRRFASVEDQGGSIIVRTRYFDEWLQRLAHEHNIRQIVLLAAGLDTRVFRFNWPSETRFFELDQPLILDYKEAVLKVQQAQPRCERVPVIADLAQPGWEEALLQAGFNPTLPSAWLVEGLLFYLPLDQISRLLEQISRLAAPDSWLGFDAIHSEMISSPLTRVRIDRLARSGAPWIGAIDDPITLLASLGWAATFVSSARKGYEYGRAVFPFIPPAELTLETEKLYHMLVTAWRKP</sequence>
<dbReference type="InterPro" id="IPR007213">
    <property type="entry name" value="Ppm1/Ppm2/Tcmp"/>
</dbReference>
<dbReference type="EMBL" id="AP019377">
    <property type="protein sequence ID" value="BBH94730.1"/>
    <property type="molecule type" value="Genomic_DNA"/>
</dbReference>
<dbReference type="Gene3D" id="3.40.50.150">
    <property type="entry name" value="Vaccinia Virus protein VP39"/>
    <property type="match status" value="1"/>
</dbReference>
<dbReference type="InterPro" id="IPR011610">
    <property type="entry name" value="SAM_mthyl_Trfase_ML2640-like"/>
</dbReference>
<dbReference type="SUPFAM" id="SSF53335">
    <property type="entry name" value="S-adenosyl-L-methionine-dependent methyltransferases"/>
    <property type="match status" value="1"/>
</dbReference>
<organism evidence="5">
    <name type="scientific">Thermogemmatispora argillosa</name>
    <dbReference type="NCBI Taxonomy" id="2045280"/>
    <lineage>
        <taxon>Bacteria</taxon>
        <taxon>Bacillati</taxon>
        <taxon>Chloroflexota</taxon>
        <taxon>Ktedonobacteria</taxon>
        <taxon>Thermogemmatisporales</taxon>
        <taxon>Thermogemmatisporaceae</taxon>
        <taxon>Thermogemmatispora</taxon>
    </lineage>
</organism>
<dbReference type="PANTHER" id="PTHR43619:SF2">
    <property type="entry name" value="S-ADENOSYL-L-METHIONINE-DEPENDENT METHYLTRANSFERASES SUPERFAMILY PROTEIN"/>
    <property type="match status" value="1"/>
</dbReference>
<proteinExistence type="inferred from homology"/>
<dbReference type="GO" id="GO:0008168">
    <property type="term" value="F:methyltransferase activity"/>
    <property type="evidence" value="ECO:0007669"/>
    <property type="project" value="UniProtKB-UniRule"/>
</dbReference>
<evidence type="ECO:0000256" key="4">
    <source>
        <dbReference type="RuleBase" id="RU362030"/>
    </source>
</evidence>
<dbReference type="AlphaFoldDB" id="A0A455T4F7"/>
<evidence type="ECO:0000256" key="3">
    <source>
        <dbReference type="ARBA" id="ARBA00022679"/>
    </source>
</evidence>
<keyword evidence="2 4" id="KW-0489">Methyltransferase</keyword>
<evidence type="ECO:0000256" key="1">
    <source>
        <dbReference type="ARBA" id="ARBA00008138"/>
    </source>
</evidence>
<dbReference type="InterPro" id="IPR029063">
    <property type="entry name" value="SAM-dependent_MTases_sf"/>
</dbReference>